<dbReference type="InterPro" id="IPR039322">
    <property type="entry name" value="MOM1"/>
</dbReference>
<evidence type="ECO:0000256" key="2">
    <source>
        <dbReference type="SAM" id="MobiDB-lite"/>
    </source>
</evidence>
<reference evidence="4 5" key="1">
    <citation type="submission" date="2024-12" db="EMBL/GenBank/DDBJ databases">
        <title>The unique morphological basis and parallel evolutionary history of personate flowers in Penstemon.</title>
        <authorList>
            <person name="Depatie T.H."/>
            <person name="Wessinger C.A."/>
        </authorList>
    </citation>
    <scope>NUCLEOTIDE SEQUENCE [LARGE SCALE GENOMIC DNA]</scope>
    <source>
        <strain evidence="4">WTNN_2</strain>
        <tissue evidence="4">Leaf</tissue>
    </source>
</reference>
<dbReference type="InterPro" id="IPR056882">
    <property type="entry name" value="MOM1_dom"/>
</dbReference>
<feature type="compositionally biased region" description="Basic and acidic residues" evidence="2">
    <location>
        <begin position="11"/>
        <end position="31"/>
    </location>
</feature>
<proteinExistence type="predicted"/>
<feature type="compositionally biased region" description="Polar residues" evidence="2">
    <location>
        <begin position="161"/>
        <end position="181"/>
    </location>
</feature>
<dbReference type="Gene3D" id="6.10.250.1310">
    <property type="match status" value="1"/>
</dbReference>
<feature type="compositionally biased region" description="Basic and acidic residues" evidence="2">
    <location>
        <begin position="46"/>
        <end position="57"/>
    </location>
</feature>
<feature type="domain" description="MOM1 alpha-helical" evidence="3">
    <location>
        <begin position="206"/>
        <end position="313"/>
    </location>
</feature>
<dbReference type="Proteomes" id="UP001634393">
    <property type="component" value="Unassembled WGS sequence"/>
</dbReference>
<feature type="region of interest" description="Disordered" evidence="2">
    <location>
        <begin position="1"/>
        <end position="119"/>
    </location>
</feature>
<evidence type="ECO:0000259" key="3">
    <source>
        <dbReference type="Pfam" id="PF25029"/>
    </source>
</evidence>
<feature type="coiled-coil region" evidence="1">
    <location>
        <begin position="1020"/>
        <end position="1091"/>
    </location>
</feature>
<feature type="region of interest" description="Disordered" evidence="2">
    <location>
        <begin position="1132"/>
        <end position="1365"/>
    </location>
</feature>
<keyword evidence="1" id="KW-0175">Coiled coil</keyword>
<feature type="compositionally biased region" description="Basic and acidic residues" evidence="2">
    <location>
        <begin position="71"/>
        <end position="95"/>
    </location>
</feature>
<protein>
    <recommendedName>
        <fullName evidence="3">MOM1 alpha-helical domain-containing protein</fullName>
    </recommendedName>
</protein>
<evidence type="ECO:0000313" key="5">
    <source>
        <dbReference type="Proteomes" id="UP001634393"/>
    </source>
</evidence>
<accession>A0ABD3ULN0</accession>
<dbReference type="PANTHER" id="PTHR35116:SF2">
    <property type="entry name" value="ATP-DEPENDENT HELICASE FAMILY PROTEIN-RELATED"/>
    <property type="match status" value="1"/>
</dbReference>
<keyword evidence="5" id="KW-1185">Reference proteome</keyword>
<feature type="region of interest" description="Disordered" evidence="2">
    <location>
        <begin position="161"/>
        <end position="184"/>
    </location>
</feature>
<dbReference type="Pfam" id="PF25029">
    <property type="entry name" value="MOM1"/>
    <property type="match status" value="1"/>
</dbReference>
<sequence>MVSDTRSGRKIRNDVDDNSVKNKRNNGKDSENASMGEAEILGVRRSGRETSRQEPKHLGKKTLPSTSPVNRKSERLEKHNTPSPLRRSDRGKKDLPLSSFGSQSAKKLSFSEEKRKKEKNLIQVTMEASVERESGCWKRKTPTGRSFKALFKKPRVQENVSACNQSQSLQLDSRASKNGPNRMSDHKSLVAEVASESEERLELSIEQESLHTSLQGELTKLCHILKLPEDVTHTIRRFLQYAIENHHVSNDSPTMVQAFQISLCWVAASITKQKVDKKAYLLLAKQLLDYQCTEEEALSVYSKMQSWKRMYIESGLLAEGNISREPSNVDEGGSKLASFQTQNVKMEIEEHSANEEHAAGQIPLHQKAALKDKGGGSEIDSKIKQIHKMCVKRMKKLIQRQQEKIKEFQEIWEEKRLKLEKNHQIDLAIIRSLYGQGSTRMEKLKLSNDDYAKKVEEHSLLKNTELKDLEAEQLAARNEEKRKASHWLAEAKACSTELRAVNGPRLLDSQSEDDAGCSQFATYTSIDNTDVVSLSSQHIEDQNPINSARALGIDVSPSKASVTPADAVGCNDPIESPSNLVTVNCQNEVVTSSQSSSLNVVEQLNQSKQSSDNGEIVCVKLPASEELVCNETLPVEQNKEVPTGVPENVPLGNISNVHPKEFSNVSSNEGNTDGRAQLDESNTVTDTMVRERGGLDESNTGGVLLTGQVLGNSEQTITSQDQFGLLQLQVPQDRAHQSSAELLDPNTVVDENQCTSRIEVAASEPVDTVAALQSNSEPQDEDAPPLENQSTLQSANSELVDSVNPVQSVMEQQDQDAPEIQIQTTMPSEVSVMEQQDQDAPAMQIQSTMPSEVATSELVNTGVPLQSNIEAPAHENCEQMVCGSIEVASSCNLSPAVEVEHPNSDQGRRTLQAAEAAETLVLSHQPVTLTVENLVTPSNRVDSISLSSVNVAHEQSAESPVSSQSNVAISQGMLSAAALPNQAVLQLGNDANHLQGSSSIVHPTRQNHVASRNSTPPLFADPLKNELDRICKEKEQLEKSHEETASRLKSDCEKEIQEMVAQIRSKYEVKLQDNEAENKLKKNELEKNQKKVLMNKILAEVFRRKCSDYRSTGLPGMQQGIPRSYMQQHLHQLSSVQPSVRPSMGSSSYQVSRPQQIASPPVQAQTMQLQQTSLSHSTRPSPVTVQNVTPPPPPAAPAHNPAARFSGTPSSRPPVISAITPARSPSIGGGIRARAPHLQPFRPPSPVSPMAPPHLRPFRPASAASSRPASAASSRPASAASSRPASAASSVPPNPPLSARELLMSKDAWRRGVRNRTPALPDIGSTFGSLEPGDMERPGSNVQGNRTTSSSSGGNDVVCLSDDDA</sequence>
<gene>
    <name evidence="4" type="ORF">ACJIZ3_010840</name>
</gene>
<name>A0ABD3ULN0_9LAMI</name>
<evidence type="ECO:0000313" key="4">
    <source>
        <dbReference type="EMBL" id="KAL3848958.1"/>
    </source>
</evidence>
<dbReference type="PANTHER" id="PTHR35116">
    <property type="entry name" value="HELICASE PROTEIN MOM1"/>
    <property type="match status" value="1"/>
</dbReference>
<dbReference type="EMBL" id="JBJXBP010000001">
    <property type="protein sequence ID" value="KAL3848958.1"/>
    <property type="molecule type" value="Genomic_DNA"/>
</dbReference>
<feature type="compositionally biased region" description="Polar residues" evidence="2">
    <location>
        <begin position="1132"/>
        <end position="1188"/>
    </location>
</feature>
<evidence type="ECO:0000256" key="1">
    <source>
        <dbReference type="SAM" id="Coils"/>
    </source>
</evidence>
<feature type="region of interest" description="Disordered" evidence="2">
    <location>
        <begin position="773"/>
        <end position="792"/>
    </location>
</feature>
<feature type="compositionally biased region" description="Low complexity" evidence="2">
    <location>
        <begin position="1258"/>
        <end position="1291"/>
    </location>
</feature>
<comment type="caution">
    <text evidence="4">The sequence shown here is derived from an EMBL/GenBank/DDBJ whole genome shotgun (WGS) entry which is preliminary data.</text>
</comment>
<organism evidence="4 5">
    <name type="scientific">Penstemon smallii</name>
    <dbReference type="NCBI Taxonomy" id="265156"/>
    <lineage>
        <taxon>Eukaryota</taxon>
        <taxon>Viridiplantae</taxon>
        <taxon>Streptophyta</taxon>
        <taxon>Embryophyta</taxon>
        <taxon>Tracheophyta</taxon>
        <taxon>Spermatophyta</taxon>
        <taxon>Magnoliopsida</taxon>
        <taxon>eudicotyledons</taxon>
        <taxon>Gunneridae</taxon>
        <taxon>Pentapetalae</taxon>
        <taxon>asterids</taxon>
        <taxon>lamiids</taxon>
        <taxon>Lamiales</taxon>
        <taxon>Plantaginaceae</taxon>
        <taxon>Cheloneae</taxon>
        <taxon>Penstemon</taxon>
    </lineage>
</organism>
<feature type="compositionally biased region" description="Pro residues" evidence="2">
    <location>
        <begin position="1241"/>
        <end position="1255"/>
    </location>
</feature>